<accession>A0AAD6C9U1</accession>
<dbReference type="Proteomes" id="UP001213681">
    <property type="component" value="Unassembled WGS sequence"/>
</dbReference>
<evidence type="ECO:0000313" key="1">
    <source>
        <dbReference type="EMBL" id="KAJ5455569.1"/>
    </source>
</evidence>
<dbReference type="GeneID" id="81597458"/>
<protein>
    <recommendedName>
        <fullName evidence="3">F-box domain-containing protein</fullName>
    </recommendedName>
</protein>
<reference evidence="1" key="2">
    <citation type="journal article" date="2023" name="IMA Fungus">
        <title>Comparative genomic study of the Penicillium genus elucidates a diverse pangenome and 15 lateral gene transfer events.</title>
        <authorList>
            <person name="Petersen C."/>
            <person name="Sorensen T."/>
            <person name="Nielsen M.R."/>
            <person name="Sondergaard T.E."/>
            <person name="Sorensen J.L."/>
            <person name="Fitzpatrick D.A."/>
            <person name="Frisvad J.C."/>
            <person name="Nielsen K.L."/>
        </authorList>
    </citation>
    <scope>NUCLEOTIDE SEQUENCE</scope>
    <source>
        <strain evidence="1">IBT 16125</strain>
    </source>
</reference>
<organism evidence="1 2">
    <name type="scientific">Penicillium daleae</name>
    <dbReference type="NCBI Taxonomy" id="63821"/>
    <lineage>
        <taxon>Eukaryota</taxon>
        <taxon>Fungi</taxon>
        <taxon>Dikarya</taxon>
        <taxon>Ascomycota</taxon>
        <taxon>Pezizomycotina</taxon>
        <taxon>Eurotiomycetes</taxon>
        <taxon>Eurotiomycetidae</taxon>
        <taxon>Eurotiales</taxon>
        <taxon>Aspergillaceae</taxon>
        <taxon>Penicillium</taxon>
    </lineage>
</organism>
<dbReference type="RefSeq" id="XP_056767942.1">
    <property type="nucleotide sequence ID" value="XM_056907215.1"/>
</dbReference>
<evidence type="ECO:0000313" key="2">
    <source>
        <dbReference type="Proteomes" id="UP001213681"/>
    </source>
</evidence>
<name>A0AAD6C9U1_9EURO</name>
<keyword evidence="2" id="KW-1185">Reference proteome</keyword>
<proteinExistence type="predicted"/>
<reference evidence="1" key="1">
    <citation type="submission" date="2022-12" db="EMBL/GenBank/DDBJ databases">
        <authorList>
            <person name="Petersen C."/>
        </authorList>
    </citation>
    <scope>NUCLEOTIDE SEQUENCE</scope>
    <source>
        <strain evidence="1">IBT 16125</strain>
    </source>
</reference>
<evidence type="ECO:0008006" key="3">
    <source>
        <dbReference type="Google" id="ProtNLM"/>
    </source>
</evidence>
<comment type="caution">
    <text evidence="1">The sequence shown here is derived from an EMBL/GenBank/DDBJ whole genome shotgun (WGS) entry which is preliminary data.</text>
</comment>
<gene>
    <name evidence="1" type="ORF">N7458_003833</name>
</gene>
<sequence length="68" mass="7532">MSLNHLPVENVLLIIKYLEGKSRALASLAASSKRLLSIAIPVLYSDIKLIPRIPNINRPVEHLGSFKV</sequence>
<dbReference type="AlphaFoldDB" id="A0AAD6C9U1"/>
<dbReference type="EMBL" id="JAPVEA010000004">
    <property type="protein sequence ID" value="KAJ5455569.1"/>
    <property type="molecule type" value="Genomic_DNA"/>
</dbReference>